<gene>
    <name evidence="3" type="ORF">ASZ90_012192</name>
</gene>
<dbReference type="GO" id="GO:0005737">
    <property type="term" value="C:cytoplasm"/>
    <property type="evidence" value="ECO:0007669"/>
    <property type="project" value="TreeGrafter"/>
</dbReference>
<evidence type="ECO:0000256" key="2">
    <source>
        <dbReference type="ARBA" id="ARBA00022679"/>
    </source>
</evidence>
<dbReference type="AlphaFoldDB" id="A0A0W8FCM9"/>
<dbReference type="GO" id="GO:0004645">
    <property type="term" value="F:1,4-alpha-oligoglucan phosphorylase activity"/>
    <property type="evidence" value="ECO:0007669"/>
    <property type="project" value="UniProtKB-EC"/>
</dbReference>
<sequence length="594" mass="67147">MIERWIILAAEEAGPISNKMGGIWNVVDAEATTLARLVAKGELDSEFRILVVGPNYPTAGSDWNTGRNRVTDISALNRLDMGEELALTLAELNSLGMESVTGQRVEESVPIGYVLFNTNYYQSRLVRWKDREMTLNNAIKTEAFDLLGLDSMRFEKEHYGWEYNHYLNLSYAVSELVRILAQSPEESTKKYADKAVVEFARSVMPRVRASLHCHEFGIFYAAARLEKLGIPVRTLCTFHATVPGRTAGYRSLEKIRKNDSKMEPGTPLGFAALEALARYADGVTFVGDSTMKEAMLFYRMKGVVIRNGIDVRVDRIDWNKKERCRARIQDFIINNLYKNCEGSCPERENIIPVFSISRIEIENKGYPQLLDALVLQDHLLRHRMMGQRHADQTRVVCFLIASHGPKSKDKLPEGFPINLPIEVLLGDEIRLENMINDRRLNKDELISGRRSVAAVLYPQWLGPNDGGLGMRTDEVMAGCVAGIFPSQYEPFLLTALEAGREGTPSIVSRSAGFSDALKKVEHRVPGLGGVVVVDNIELQPQETVMDYALALDYFSRTYLEDDVKYRLLCEESFSLARQFSWDQPVMEYYKNLTV</sequence>
<dbReference type="GO" id="GO:0005978">
    <property type="term" value="P:glycogen biosynthetic process"/>
    <property type="evidence" value="ECO:0007669"/>
    <property type="project" value="InterPro"/>
</dbReference>
<keyword evidence="2 3" id="KW-0808">Transferase</keyword>
<reference evidence="3" key="1">
    <citation type="journal article" date="2015" name="Proc. Natl. Acad. Sci. U.S.A.">
        <title>Networks of energetic and metabolic interactions define dynamics in microbial communities.</title>
        <authorList>
            <person name="Embree M."/>
            <person name="Liu J.K."/>
            <person name="Al-Bassam M.M."/>
            <person name="Zengler K."/>
        </authorList>
    </citation>
    <scope>NUCLEOTIDE SEQUENCE</scope>
</reference>
<comment type="caution">
    <text evidence="3">The sequence shown here is derived from an EMBL/GenBank/DDBJ whole genome shotgun (WGS) entry which is preliminary data.</text>
</comment>
<dbReference type="InterPro" id="IPR008631">
    <property type="entry name" value="Glycogen_synth"/>
</dbReference>
<dbReference type="GO" id="GO:0004373">
    <property type="term" value="F:alpha-1,4-glucan glucosyltransferase (UDP-glucose donor) activity"/>
    <property type="evidence" value="ECO:0007669"/>
    <property type="project" value="UniProtKB-EC"/>
</dbReference>
<evidence type="ECO:0000256" key="1">
    <source>
        <dbReference type="ARBA" id="ARBA00022676"/>
    </source>
</evidence>
<accession>A0A0W8FCM9</accession>
<evidence type="ECO:0000313" key="3">
    <source>
        <dbReference type="EMBL" id="KUG18115.1"/>
    </source>
</evidence>
<proteinExistence type="predicted"/>
<dbReference type="PANTHER" id="PTHR10176:SF3">
    <property type="entry name" value="GLYCOGEN [STARCH] SYNTHASE"/>
    <property type="match status" value="1"/>
</dbReference>
<dbReference type="EMBL" id="LNQE01001402">
    <property type="protein sequence ID" value="KUG18115.1"/>
    <property type="molecule type" value="Genomic_DNA"/>
</dbReference>
<dbReference type="Gene3D" id="3.40.50.2000">
    <property type="entry name" value="Glycogen Phosphorylase B"/>
    <property type="match status" value="2"/>
</dbReference>
<keyword evidence="1 3" id="KW-0328">Glycosyltransferase</keyword>
<protein>
    <submittedName>
        <fullName evidence="3">Glycogen synthase, eukaryotic / glycogen phosphorylase</fullName>
        <ecNumber evidence="3">2.4.1.1</ecNumber>
        <ecNumber evidence="3">2.4.1.11</ecNumber>
    </submittedName>
</protein>
<organism evidence="3">
    <name type="scientific">hydrocarbon metagenome</name>
    <dbReference type="NCBI Taxonomy" id="938273"/>
    <lineage>
        <taxon>unclassified sequences</taxon>
        <taxon>metagenomes</taxon>
        <taxon>ecological metagenomes</taxon>
    </lineage>
</organism>
<dbReference type="PANTHER" id="PTHR10176">
    <property type="entry name" value="GLYCOGEN SYNTHASE"/>
    <property type="match status" value="1"/>
</dbReference>
<dbReference type="EC" id="2.4.1.1" evidence="3"/>
<dbReference type="EC" id="2.4.1.11" evidence="3"/>
<dbReference type="Pfam" id="PF05693">
    <property type="entry name" value="Glycogen_syn"/>
    <property type="match status" value="2"/>
</dbReference>
<name>A0A0W8FCM9_9ZZZZ</name>
<dbReference type="SUPFAM" id="SSF53756">
    <property type="entry name" value="UDP-Glycosyltransferase/glycogen phosphorylase"/>
    <property type="match status" value="2"/>
</dbReference>